<evidence type="ECO:0000256" key="15">
    <source>
        <dbReference type="ARBA" id="ARBA00044632"/>
    </source>
</evidence>
<dbReference type="Gene3D" id="3.20.190.10">
    <property type="entry name" value="MutM-like, N-terminal"/>
    <property type="match status" value="1"/>
</dbReference>
<dbReference type="InterPro" id="IPR012319">
    <property type="entry name" value="FPG_cat"/>
</dbReference>
<dbReference type="GO" id="GO:0034039">
    <property type="term" value="F:8-oxo-7,8-dihydroguanine DNA N-glycosylase activity"/>
    <property type="evidence" value="ECO:0007669"/>
    <property type="project" value="TreeGrafter"/>
</dbReference>
<dbReference type="InterPro" id="IPR010979">
    <property type="entry name" value="Ribosomal_uS13-like_H2TH"/>
</dbReference>
<evidence type="ECO:0000256" key="13">
    <source>
        <dbReference type="ARBA" id="ARBA00023268"/>
    </source>
</evidence>
<evidence type="ECO:0000256" key="10">
    <source>
        <dbReference type="ARBA" id="ARBA00023125"/>
    </source>
</evidence>
<name>A0A1J5P9L3_9ZZZZ</name>
<evidence type="ECO:0000256" key="4">
    <source>
        <dbReference type="ARBA" id="ARBA00011245"/>
    </source>
</evidence>
<comment type="catalytic activity">
    <reaction evidence="15">
        <text>2'-deoxyribonucleotide-(2'-deoxyribose 5'-phosphate)-2'-deoxyribonucleotide-DNA = a 3'-end 2'-deoxyribonucleotide-(2,3-dehydro-2,3-deoxyribose 5'-phosphate)-DNA + a 5'-end 5'-phospho-2'-deoxyribonucleoside-DNA + H(+)</text>
        <dbReference type="Rhea" id="RHEA:66592"/>
        <dbReference type="Rhea" id="RHEA-COMP:13180"/>
        <dbReference type="Rhea" id="RHEA-COMP:16897"/>
        <dbReference type="Rhea" id="RHEA-COMP:17067"/>
        <dbReference type="ChEBI" id="CHEBI:15378"/>
        <dbReference type="ChEBI" id="CHEBI:136412"/>
        <dbReference type="ChEBI" id="CHEBI:157695"/>
        <dbReference type="ChEBI" id="CHEBI:167181"/>
        <dbReference type="EC" id="4.2.99.18"/>
    </reaction>
</comment>
<dbReference type="EC" id="3.2.2.23" evidence="18"/>
<dbReference type="GO" id="GO:0006284">
    <property type="term" value="P:base-excision repair"/>
    <property type="evidence" value="ECO:0007669"/>
    <property type="project" value="InterPro"/>
</dbReference>
<keyword evidence="7" id="KW-0863">Zinc-finger</keyword>
<dbReference type="Pfam" id="PF01149">
    <property type="entry name" value="Fapy_DNA_glyco"/>
    <property type="match status" value="1"/>
</dbReference>
<dbReference type="NCBIfam" id="NF002211">
    <property type="entry name" value="PRK01103.1"/>
    <property type="match status" value="1"/>
</dbReference>
<dbReference type="GO" id="GO:0003684">
    <property type="term" value="F:damaged DNA binding"/>
    <property type="evidence" value="ECO:0007669"/>
    <property type="project" value="InterPro"/>
</dbReference>
<evidence type="ECO:0000256" key="14">
    <source>
        <dbReference type="ARBA" id="ARBA00023295"/>
    </source>
</evidence>
<sequence length="272" mass="30242">MPELPEVETTLRGLLPHTLRRTIMNVSIRNPKLRWPIPSNLAELTRHQVIHALSRRGKYLLMHLDNGTVIIHLGMSGSLRILDSETPAGVHDHVDIVLDNQQCIRLRDPRRFGAVLWAKHDALAHPLLASLGMEPLSDGFNGDLLYRKSRGRSSSVKAFIMDSHMVVGVGNIYANEALFHAGIHPAQAAGKISRPRYARLAQAIRDTLSKAIIAGGSSLRDFVGSDGAAGYFQQQYAVYGRTGLDCRICGQPIQQLRQNQRSTFYCPHCQKK</sequence>
<dbReference type="EC" id="4.2.99.18" evidence="18"/>
<dbReference type="InterPro" id="IPR020629">
    <property type="entry name" value="FPG_Glyclase"/>
</dbReference>
<evidence type="ECO:0000256" key="8">
    <source>
        <dbReference type="ARBA" id="ARBA00022801"/>
    </source>
</evidence>
<evidence type="ECO:0000256" key="11">
    <source>
        <dbReference type="ARBA" id="ARBA00023204"/>
    </source>
</evidence>
<evidence type="ECO:0000259" key="16">
    <source>
        <dbReference type="PROSITE" id="PS51066"/>
    </source>
</evidence>
<evidence type="ECO:0000256" key="12">
    <source>
        <dbReference type="ARBA" id="ARBA00023239"/>
    </source>
</evidence>
<comment type="catalytic activity">
    <reaction evidence="1">
        <text>Hydrolysis of DNA containing ring-opened 7-methylguanine residues, releasing 2,6-diamino-4-hydroxy-5-(N-methyl)formamidopyrimidine.</text>
        <dbReference type="EC" id="3.2.2.23"/>
    </reaction>
</comment>
<keyword evidence="10" id="KW-0238">DNA-binding</keyword>
<dbReference type="EMBL" id="MLJW01008062">
    <property type="protein sequence ID" value="OIQ64503.1"/>
    <property type="molecule type" value="Genomic_DNA"/>
</dbReference>
<evidence type="ECO:0000256" key="6">
    <source>
        <dbReference type="ARBA" id="ARBA00022763"/>
    </source>
</evidence>
<dbReference type="PANTHER" id="PTHR22993:SF9">
    <property type="entry name" value="FORMAMIDOPYRIMIDINE-DNA GLYCOSYLASE"/>
    <property type="match status" value="1"/>
</dbReference>
<dbReference type="InterPro" id="IPR015887">
    <property type="entry name" value="DNA_glyclase_Znf_dom_DNA_BS"/>
</dbReference>
<dbReference type="Pfam" id="PF06827">
    <property type="entry name" value="zf-FPG_IleRS"/>
    <property type="match status" value="1"/>
</dbReference>
<dbReference type="PROSITE" id="PS51068">
    <property type="entry name" value="FPG_CAT"/>
    <property type="match status" value="1"/>
</dbReference>
<evidence type="ECO:0000256" key="5">
    <source>
        <dbReference type="ARBA" id="ARBA00022723"/>
    </source>
</evidence>
<proteinExistence type="inferred from homology"/>
<dbReference type="HAMAP" id="MF_00103">
    <property type="entry name" value="Fapy_DNA_glycosyl"/>
    <property type="match status" value="1"/>
</dbReference>
<comment type="similarity">
    <text evidence="3">Belongs to the FPG family.</text>
</comment>
<dbReference type="PROSITE" id="PS01242">
    <property type="entry name" value="ZF_FPG_1"/>
    <property type="match status" value="1"/>
</dbReference>
<dbReference type="InterPro" id="IPR010663">
    <property type="entry name" value="Znf_FPG/IleRS"/>
</dbReference>
<dbReference type="SUPFAM" id="SSF81624">
    <property type="entry name" value="N-terminal domain of MutM-like DNA repair proteins"/>
    <property type="match status" value="1"/>
</dbReference>
<keyword evidence="13" id="KW-0511">Multifunctional enzyme</keyword>
<keyword evidence="6" id="KW-0227">DNA damage</keyword>
<dbReference type="PANTHER" id="PTHR22993">
    <property type="entry name" value="FORMAMIDOPYRIMIDINE-DNA GLYCOSYLASE"/>
    <property type="match status" value="1"/>
</dbReference>
<evidence type="ECO:0000259" key="17">
    <source>
        <dbReference type="PROSITE" id="PS51068"/>
    </source>
</evidence>
<evidence type="ECO:0000256" key="1">
    <source>
        <dbReference type="ARBA" id="ARBA00001668"/>
    </source>
</evidence>
<dbReference type="SUPFAM" id="SSF57716">
    <property type="entry name" value="Glucocorticoid receptor-like (DNA-binding domain)"/>
    <property type="match status" value="1"/>
</dbReference>
<keyword evidence="11" id="KW-0234">DNA repair</keyword>
<dbReference type="SMART" id="SM00898">
    <property type="entry name" value="Fapy_DNA_glyco"/>
    <property type="match status" value="1"/>
</dbReference>
<comment type="cofactor">
    <cofactor evidence="2">
        <name>Zn(2+)</name>
        <dbReference type="ChEBI" id="CHEBI:29105"/>
    </cofactor>
</comment>
<dbReference type="CDD" id="cd08966">
    <property type="entry name" value="EcFpg-like_N"/>
    <property type="match status" value="1"/>
</dbReference>
<evidence type="ECO:0000256" key="3">
    <source>
        <dbReference type="ARBA" id="ARBA00009409"/>
    </source>
</evidence>
<feature type="domain" description="Formamidopyrimidine-DNA glycosylase catalytic" evidence="17">
    <location>
        <begin position="2"/>
        <end position="113"/>
    </location>
</feature>
<gene>
    <name evidence="18" type="primary">mutM_11</name>
    <name evidence="18" type="ORF">GALL_539450</name>
</gene>
<dbReference type="PROSITE" id="PS51066">
    <property type="entry name" value="ZF_FPG_2"/>
    <property type="match status" value="1"/>
</dbReference>
<dbReference type="GO" id="GO:0008270">
    <property type="term" value="F:zinc ion binding"/>
    <property type="evidence" value="ECO:0007669"/>
    <property type="project" value="UniProtKB-KW"/>
</dbReference>
<evidence type="ECO:0000313" key="18">
    <source>
        <dbReference type="EMBL" id="OIQ64503.1"/>
    </source>
</evidence>
<dbReference type="InterPro" id="IPR035937">
    <property type="entry name" value="FPG_N"/>
</dbReference>
<evidence type="ECO:0000256" key="2">
    <source>
        <dbReference type="ARBA" id="ARBA00001947"/>
    </source>
</evidence>
<keyword evidence="12 18" id="KW-0456">Lyase</keyword>
<dbReference type="InterPro" id="IPR000214">
    <property type="entry name" value="Znf_DNA_glyclase/AP_lyase"/>
</dbReference>
<accession>A0A1J5P9L3</accession>
<dbReference type="AlphaFoldDB" id="A0A1J5P9L3"/>
<evidence type="ECO:0000256" key="7">
    <source>
        <dbReference type="ARBA" id="ARBA00022771"/>
    </source>
</evidence>
<dbReference type="Pfam" id="PF06831">
    <property type="entry name" value="H2TH"/>
    <property type="match status" value="1"/>
</dbReference>
<dbReference type="Gene3D" id="1.10.8.50">
    <property type="match status" value="1"/>
</dbReference>
<dbReference type="GO" id="GO:0140078">
    <property type="term" value="F:class I DNA-(apurinic or apyrimidinic site) endonuclease activity"/>
    <property type="evidence" value="ECO:0007669"/>
    <property type="project" value="UniProtKB-EC"/>
</dbReference>
<evidence type="ECO:0000256" key="9">
    <source>
        <dbReference type="ARBA" id="ARBA00022833"/>
    </source>
</evidence>
<comment type="caution">
    <text evidence="18">The sequence shown here is derived from an EMBL/GenBank/DDBJ whole genome shotgun (WGS) entry which is preliminary data.</text>
</comment>
<dbReference type="FunFam" id="3.20.190.10:FF:000001">
    <property type="entry name" value="Formamidopyrimidine-DNA glycosylase"/>
    <property type="match status" value="1"/>
</dbReference>
<dbReference type="InterPro" id="IPR015886">
    <property type="entry name" value="H2TH_FPG"/>
</dbReference>
<keyword evidence="5" id="KW-0479">Metal-binding</keyword>
<keyword evidence="9" id="KW-0862">Zinc</keyword>
<dbReference type="FunFam" id="1.10.8.50:FF:000003">
    <property type="entry name" value="Formamidopyrimidine-DNA glycosylase"/>
    <property type="match status" value="1"/>
</dbReference>
<dbReference type="SUPFAM" id="SSF46946">
    <property type="entry name" value="S13-like H2TH domain"/>
    <property type="match status" value="1"/>
</dbReference>
<organism evidence="18">
    <name type="scientific">mine drainage metagenome</name>
    <dbReference type="NCBI Taxonomy" id="410659"/>
    <lineage>
        <taxon>unclassified sequences</taxon>
        <taxon>metagenomes</taxon>
        <taxon>ecological metagenomes</taxon>
    </lineage>
</organism>
<reference evidence="18" key="1">
    <citation type="submission" date="2016-10" db="EMBL/GenBank/DDBJ databases">
        <title>Sequence of Gallionella enrichment culture.</title>
        <authorList>
            <person name="Poehlein A."/>
            <person name="Muehling M."/>
            <person name="Daniel R."/>
        </authorList>
    </citation>
    <scope>NUCLEOTIDE SEQUENCE</scope>
</reference>
<keyword evidence="8 18" id="KW-0378">Hydrolase</keyword>
<keyword evidence="14 18" id="KW-0326">Glycosidase</keyword>
<feature type="domain" description="FPG-type" evidence="16">
    <location>
        <begin position="237"/>
        <end position="271"/>
    </location>
</feature>
<protein>
    <submittedName>
        <fullName evidence="18">Formamidopyrimidine-DNA glycosylase</fullName>
        <ecNumber evidence="18">3.2.2.23</ecNumber>
        <ecNumber evidence="18">4.2.99.18</ecNumber>
    </submittedName>
</protein>
<comment type="subunit">
    <text evidence="4">Monomer.</text>
</comment>
<dbReference type="NCBIfam" id="TIGR00577">
    <property type="entry name" value="fpg"/>
    <property type="match status" value="1"/>
</dbReference>
<dbReference type="SMART" id="SM01232">
    <property type="entry name" value="H2TH"/>
    <property type="match status" value="1"/>
</dbReference>